<evidence type="ECO:0000256" key="4">
    <source>
        <dbReference type="ARBA" id="ARBA00012756"/>
    </source>
</evidence>
<protein>
    <recommendedName>
        <fullName evidence="4">beta-galactosidase</fullName>
        <ecNumber evidence="4">3.2.1.23</ecNumber>
    </recommendedName>
</protein>
<keyword evidence="8" id="KW-0325">Glycoprotein</keyword>
<keyword evidence="15" id="KW-1185">Reference proteome</keyword>
<dbReference type="InterPro" id="IPR017853">
    <property type="entry name" value="GH"/>
</dbReference>
<keyword evidence="10" id="KW-0326">Glycosidase</keyword>
<dbReference type="AlphaFoldDB" id="A0A9P3EY38"/>
<dbReference type="GO" id="GO:0004565">
    <property type="term" value="F:beta-galactosidase activity"/>
    <property type="evidence" value="ECO:0007669"/>
    <property type="project" value="UniProtKB-EC"/>
</dbReference>
<dbReference type="SUPFAM" id="SSF117100">
    <property type="entry name" value="Beta-galactosidase LacA, domain 3"/>
    <property type="match status" value="1"/>
</dbReference>
<comment type="caution">
    <text evidence="14">The sequence shown here is derived from an EMBL/GenBank/DDBJ whole genome shotgun (WGS) entry which is preliminary data.</text>
</comment>
<dbReference type="InterPro" id="IPR008979">
    <property type="entry name" value="Galactose-bd-like_sf"/>
</dbReference>
<dbReference type="OrthoDB" id="1657402at2759"/>
<keyword evidence="9" id="KW-0119">Carbohydrate metabolism</keyword>
<dbReference type="SUPFAM" id="SSF51011">
    <property type="entry name" value="Glycosyl hydrolase domain"/>
    <property type="match status" value="1"/>
</dbReference>
<dbReference type="Pfam" id="PF13364">
    <property type="entry name" value="BetaGal_ABD2"/>
    <property type="match status" value="2"/>
</dbReference>
<keyword evidence="11" id="KW-0624">Polysaccharide degradation</keyword>
<evidence type="ECO:0000256" key="12">
    <source>
        <dbReference type="RuleBase" id="RU003679"/>
    </source>
</evidence>
<evidence type="ECO:0000259" key="13">
    <source>
        <dbReference type="SMART" id="SM01029"/>
    </source>
</evidence>
<reference evidence="14 15" key="1">
    <citation type="submission" date="2018-10" db="EMBL/GenBank/DDBJ databases">
        <title>Pan-genome distribution and transcriptional activeness of fungal secondary metabolism genes in Aspergillus section Fumigati.</title>
        <authorList>
            <person name="Takahashi H."/>
            <person name="Umemura M."/>
            <person name="Ninomiya A."/>
            <person name="Kusuya Y."/>
            <person name="Urayama S."/>
            <person name="Shimizu M."/>
            <person name="Watanabe A."/>
            <person name="Kamei K."/>
            <person name="Yaguchi T."/>
            <person name="Hagiwara D."/>
        </authorList>
    </citation>
    <scope>NUCLEOTIDE SEQUENCE [LARGE SCALE GENOMIC DNA]</scope>
    <source>
        <strain evidence="14 15">IFM 55266</strain>
    </source>
</reference>
<organism evidence="14 15">
    <name type="scientific">Aspergillus pseudoviridinutans</name>
    <dbReference type="NCBI Taxonomy" id="1517512"/>
    <lineage>
        <taxon>Eukaryota</taxon>
        <taxon>Fungi</taxon>
        <taxon>Dikarya</taxon>
        <taxon>Ascomycota</taxon>
        <taxon>Pezizomycotina</taxon>
        <taxon>Eurotiomycetes</taxon>
        <taxon>Eurotiomycetidae</taxon>
        <taxon>Eurotiales</taxon>
        <taxon>Aspergillaceae</taxon>
        <taxon>Aspergillus</taxon>
        <taxon>Aspergillus subgen. Fumigati</taxon>
    </lineage>
</organism>
<evidence type="ECO:0000313" key="14">
    <source>
        <dbReference type="EMBL" id="GIJ92709.1"/>
    </source>
</evidence>
<evidence type="ECO:0000256" key="11">
    <source>
        <dbReference type="ARBA" id="ARBA00023326"/>
    </source>
</evidence>
<dbReference type="Pfam" id="PF13363">
    <property type="entry name" value="BetaGal_dom3"/>
    <property type="match status" value="1"/>
</dbReference>
<dbReference type="Pfam" id="PF01301">
    <property type="entry name" value="Glyco_hydro_35"/>
    <property type="match status" value="1"/>
</dbReference>
<evidence type="ECO:0000256" key="2">
    <source>
        <dbReference type="ARBA" id="ARBA00002691"/>
    </source>
</evidence>
<dbReference type="EMBL" id="BHVY01000010">
    <property type="protein sequence ID" value="GIJ92709.1"/>
    <property type="molecule type" value="Genomic_DNA"/>
</dbReference>
<gene>
    <name evidence="14" type="ORF">Asppvi_001987</name>
</gene>
<dbReference type="Gene3D" id="2.60.120.260">
    <property type="entry name" value="Galactose-binding domain-like"/>
    <property type="match status" value="2"/>
</dbReference>
<dbReference type="Pfam" id="PF10435">
    <property type="entry name" value="BetaGal_dom2"/>
    <property type="match status" value="1"/>
</dbReference>
<evidence type="ECO:0000256" key="3">
    <source>
        <dbReference type="ARBA" id="ARBA00009809"/>
    </source>
</evidence>
<dbReference type="InterPro" id="IPR036833">
    <property type="entry name" value="BetaGal_dom3_sf"/>
</dbReference>
<dbReference type="GO" id="GO:0000272">
    <property type="term" value="P:polysaccharide catabolic process"/>
    <property type="evidence" value="ECO:0007669"/>
    <property type="project" value="UniProtKB-KW"/>
</dbReference>
<evidence type="ECO:0000256" key="1">
    <source>
        <dbReference type="ARBA" id="ARBA00001412"/>
    </source>
</evidence>
<dbReference type="GeneID" id="67000599"/>
<comment type="similarity">
    <text evidence="3 12">Belongs to the glycosyl hydrolase 35 family.</text>
</comment>
<evidence type="ECO:0000256" key="6">
    <source>
        <dbReference type="ARBA" id="ARBA00022801"/>
    </source>
</evidence>
<evidence type="ECO:0000256" key="5">
    <source>
        <dbReference type="ARBA" id="ARBA00022729"/>
    </source>
</evidence>
<dbReference type="Gene3D" id="3.20.20.80">
    <property type="entry name" value="Glycosidases"/>
    <property type="match status" value="1"/>
</dbReference>
<dbReference type="InterPro" id="IPR025300">
    <property type="entry name" value="BetaGal_jelly_roll_dom"/>
</dbReference>
<evidence type="ECO:0000256" key="7">
    <source>
        <dbReference type="ARBA" id="ARBA00023157"/>
    </source>
</evidence>
<dbReference type="InterPro" id="IPR037110">
    <property type="entry name" value="Betagal_dom2_sf"/>
</dbReference>
<dbReference type="Gene3D" id="2.60.390.10">
    <property type="entry name" value="Beta-galactosidase, domain 3"/>
    <property type="match status" value="1"/>
</dbReference>
<evidence type="ECO:0000256" key="8">
    <source>
        <dbReference type="ARBA" id="ARBA00023180"/>
    </source>
</evidence>
<dbReference type="PRINTS" id="PR00742">
    <property type="entry name" value="GLHYDRLASE35"/>
</dbReference>
<name>A0A9P3EY38_9EURO</name>
<evidence type="ECO:0000256" key="9">
    <source>
        <dbReference type="ARBA" id="ARBA00023277"/>
    </source>
</evidence>
<evidence type="ECO:0000256" key="10">
    <source>
        <dbReference type="ARBA" id="ARBA00023295"/>
    </source>
</evidence>
<dbReference type="Proteomes" id="UP001043456">
    <property type="component" value="Unassembled WGS sequence"/>
</dbReference>
<sequence>MDGTFAYDEFFNAARTAGIYVIVRPGPYINAEASAGGLPGWRMHAPEGLYWRVSNGSYYNEIELYVQTVGKMLAPHQITEGGPIIMLQLENELSSPVVGGAPFPPTGYMDYLKSKFAETGMVVPTFHNDVSHGGKWAHVAPPDVNAYDNYPLSCTSIPSWMNQNDWSLYLQYSNNTPHMIAEYMDGFYDAPDGPGYSDCPVMYDAGVTRLFYKDLHAMSVMSLNLYMIYGGTNWGHIGWGGVYTSYDYRAAIAEDRSITREKYSDIKLQSQFLKVSPAFLTSRLTTHATSIFTTSSDVVVTQTKDDKGNTTFWTSRHAVPRNTASVNFSLHIPTSLGNFTIPQLGGTLKLDGYDSRIHVSDYAIGTRTILYSTAEILSWQKLDSKYVVLVYGATVETHETAFISSGNDTCVTIAGSTNDCQTKSGTVVVNYNTSGVSVVAIGADVMLYILDRNTAYTTWAPEVSSSNDVTFVRGPYLVRSAVINGSTLSLRGDLNSSTEVEIIAPQAIDQVEWNGNSIQTSRTSHGSLSGTLSFTNPTISLPNLSQLTWRIPDDSKWTVANHTTSANRARELTTHVSLYTGDYGYHVGAHLFRGHFVSNGTESGISFQLSGGYEFGYSVWLNDTFLGASGGSASSNSAQFTLKFPHTLSKGLHYVLTVLSENMGYNENESGGITFPRGILNYNLERSNATIEWKITRNLGGENYADLIRGPLNEGGFYAERMGWHQPNPPSQSWATKSPLQGVATPGVEIFTTSFDLNLPTSYDIPLAVSLQGTTGLRAHLYINGYMFGRYEQSIGPQTLFPIPEGIINHQGSNTIAPVHWNVSPNGGRLATLSLSATGVYQSGYGAVASVPQPSYTARSDAF</sequence>
<dbReference type="InterPro" id="IPR031330">
    <property type="entry name" value="Gly_Hdrlase_35_cat"/>
</dbReference>
<dbReference type="InterPro" id="IPR018954">
    <property type="entry name" value="Betagal_dom2"/>
</dbReference>
<dbReference type="SUPFAM" id="SSF49785">
    <property type="entry name" value="Galactose-binding domain-like"/>
    <property type="match status" value="2"/>
</dbReference>
<keyword evidence="5" id="KW-0732">Signal</keyword>
<dbReference type="InterPro" id="IPR025972">
    <property type="entry name" value="BetaGal_dom3"/>
</dbReference>
<keyword evidence="7" id="KW-1015">Disulfide bond</keyword>
<comment type="function">
    <text evidence="2">Cleaves beta-linked terminal galactosyl residues from gangliosides, glycoproteins, and glycosaminoglycans.</text>
</comment>
<evidence type="ECO:0000313" key="15">
    <source>
        <dbReference type="Proteomes" id="UP001043456"/>
    </source>
</evidence>
<accession>A0A9P3EY38</accession>
<proteinExistence type="inferred from homology"/>
<dbReference type="Gene3D" id="2.102.20.10">
    <property type="entry name" value="Beta-galactosidase, domain 2"/>
    <property type="match status" value="1"/>
</dbReference>
<dbReference type="PANTHER" id="PTHR23421">
    <property type="entry name" value="BETA-GALACTOSIDASE RELATED"/>
    <property type="match status" value="1"/>
</dbReference>
<comment type="catalytic activity">
    <reaction evidence="1">
        <text>Hydrolysis of terminal non-reducing beta-D-galactose residues in beta-D-galactosides.</text>
        <dbReference type="EC" id="3.2.1.23"/>
    </reaction>
</comment>
<dbReference type="SUPFAM" id="SSF51445">
    <property type="entry name" value="(Trans)glycosidases"/>
    <property type="match status" value="1"/>
</dbReference>
<feature type="domain" description="Beta-galactosidase" evidence="13">
    <location>
        <begin position="279"/>
        <end position="458"/>
    </location>
</feature>
<dbReference type="SMART" id="SM01029">
    <property type="entry name" value="BetaGal_dom2"/>
    <property type="match status" value="1"/>
</dbReference>
<keyword evidence="6" id="KW-0378">Hydrolase</keyword>
<dbReference type="EC" id="3.2.1.23" evidence="4"/>
<dbReference type="InterPro" id="IPR001944">
    <property type="entry name" value="Glycoside_Hdrlase_35"/>
</dbReference>
<dbReference type="RefSeq" id="XP_043163455.1">
    <property type="nucleotide sequence ID" value="XM_043307520.1"/>
</dbReference>